<evidence type="ECO:0000313" key="1">
    <source>
        <dbReference type="EMBL" id="NHC16435.1"/>
    </source>
</evidence>
<gene>
    <name evidence="1" type="ORF">G9H71_21860</name>
</gene>
<evidence type="ECO:0000313" key="2">
    <source>
        <dbReference type="Proteomes" id="UP000800981"/>
    </source>
</evidence>
<protein>
    <recommendedName>
        <fullName evidence="3">Bacterial Ig-like domain-containing protein</fullName>
    </recommendedName>
</protein>
<proteinExistence type="predicted"/>
<accession>A0ABX0H0N7</accession>
<dbReference type="Gene3D" id="2.60.270.50">
    <property type="match status" value="1"/>
</dbReference>
<evidence type="ECO:0008006" key="3">
    <source>
        <dbReference type="Google" id="ProtNLM"/>
    </source>
</evidence>
<dbReference type="RefSeq" id="WP_166284875.1">
    <property type="nucleotide sequence ID" value="NZ_JAANNP010000166.1"/>
</dbReference>
<reference evidence="1 2" key="1">
    <citation type="submission" date="2020-03" db="EMBL/GenBank/DDBJ databases">
        <title>Two novel Motilibacter sp.</title>
        <authorList>
            <person name="Liu S."/>
        </authorList>
    </citation>
    <scope>NUCLEOTIDE SEQUENCE [LARGE SCALE GENOMIC DNA]</scope>
    <source>
        <strain evidence="1 2">E257</strain>
    </source>
</reference>
<dbReference type="Proteomes" id="UP000800981">
    <property type="component" value="Unassembled WGS sequence"/>
</dbReference>
<name>A0ABX0H0N7_9ACTN</name>
<keyword evidence="2" id="KW-1185">Reference proteome</keyword>
<feature type="non-terminal residue" evidence="1">
    <location>
        <position position="1"/>
    </location>
</feature>
<dbReference type="EMBL" id="JAANNP010000166">
    <property type="protein sequence ID" value="NHC16435.1"/>
    <property type="molecule type" value="Genomic_DNA"/>
</dbReference>
<sequence length="170" mass="17189">TFTIGGYVPLVGSNSTSQSVGGPNAGAYTIDHSIGGGYGPTATFNLRTKAFGAIESTSSVKARVLNNTGQTLTRVSEDKTGSWTTEFPTTLNPGDDVTAAVSSSNINGANAQAEYVAPDGTTFTIGAFVPLVGSNNTSQSVGGPNAGAYTIDHSIGGGYGPTATFNLRTR</sequence>
<organism evidence="1 2">
    <name type="scientific">Motilibacter deserti</name>
    <dbReference type="NCBI Taxonomy" id="2714956"/>
    <lineage>
        <taxon>Bacteria</taxon>
        <taxon>Bacillati</taxon>
        <taxon>Actinomycetota</taxon>
        <taxon>Actinomycetes</taxon>
        <taxon>Motilibacterales</taxon>
        <taxon>Motilibacteraceae</taxon>
        <taxon>Motilibacter</taxon>
    </lineage>
</organism>
<comment type="caution">
    <text evidence="1">The sequence shown here is derived from an EMBL/GenBank/DDBJ whole genome shotgun (WGS) entry which is preliminary data.</text>
</comment>